<keyword evidence="2" id="KW-1185">Reference proteome</keyword>
<evidence type="ECO:0000313" key="2">
    <source>
        <dbReference type="Proteomes" id="UP001595847"/>
    </source>
</evidence>
<evidence type="ECO:0000313" key="1">
    <source>
        <dbReference type="EMBL" id="MFC3996101.1"/>
    </source>
</evidence>
<dbReference type="InterPro" id="IPR032710">
    <property type="entry name" value="NTF2-like_dom_sf"/>
</dbReference>
<gene>
    <name evidence="1" type="ORF">ACFOVU_09265</name>
</gene>
<dbReference type="Gene3D" id="3.10.450.50">
    <property type="match status" value="1"/>
</dbReference>
<comment type="caution">
    <text evidence="1">The sequence shown here is derived from an EMBL/GenBank/DDBJ whole genome shotgun (WGS) entry which is preliminary data.</text>
</comment>
<name>A0ABV8FMK4_9ACTN</name>
<evidence type="ECO:0008006" key="3">
    <source>
        <dbReference type="Google" id="ProtNLM"/>
    </source>
</evidence>
<dbReference type="SUPFAM" id="SSF54427">
    <property type="entry name" value="NTF2-like"/>
    <property type="match status" value="1"/>
</dbReference>
<accession>A0ABV8FMK4</accession>
<dbReference type="RefSeq" id="WP_378531860.1">
    <property type="nucleotide sequence ID" value="NZ_JBHSBH010000007.1"/>
</dbReference>
<dbReference type="Proteomes" id="UP001595847">
    <property type="component" value="Unassembled WGS sequence"/>
</dbReference>
<protein>
    <recommendedName>
        <fullName evidence="3">SnoaL-like domain-containing protein</fullName>
    </recommendedName>
</protein>
<organism evidence="1 2">
    <name type="scientific">Nocardiopsis sediminis</name>
    <dbReference type="NCBI Taxonomy" id="1778267"/>
    <lineage>
        <taxon>Bacteria</taxon>
        <taxon>Bacillati</taxon>
        <taxon>Actinomycetota</taxon>
        <taxon>Actinomycetes</taxon>
        <taxon>Streptosporangiales</taxon>
        <taxon>Nocardiopsidaceae</taxon>
        <taxon>Nocardiopsis</taxon>
    </lineage>
</organism>
<proteinExistence type="predicted"/>
<dbReference type="EMBL" id="JBHSBH010000007">
    <property type="protein sequence ID" value="MFC3996101.1"/>
    <property type="molecule type" value="Genomic_DNA"/>
</dbReference>
<reference evidence="2" key="1">
    <citation type="journal article" date="2019" name="Int. J. Syst. Evol. Microbiol.">
        <title>The Global Catalogue of Microorganisms (GCM) 10K type strain sequencing project: providing services to taxonomists for standard genome sequencing and annotation.</title>
        <authorList>
            <consortium name="The Broad Institute Genomics Platform"/>
            <consortium name="The Broad Institute Genome Sequencing Center for Infectious Disease"/>
            <person name="Wu L."/>
            <person name="Ma J."/>
        </authorList>
    </citation>
    <scope>NUCLEOTIDE SEQUENCE [LARGE SCALE GENOMIC DNA]</scope>
    <source>
        <strain evidence="2">TBRC 1826</strain>
    </source>
</reference>
<sequence length="161" mass="18260">MTEGLPTATTTERDDVEAVAAQHREWIFLWDRDENDGDFDFDTRFADQYDFAGDDVILFDNADPERRVLRDAREFGRVFGPAFTALRRAEHVIEEQPEVIVSGGLAATRMVFLAWLTAADGVMTEVRAVNSQVRRRDARGRWLIVRDQTDAVVSGPRSRAS</sequence>